<gene>
    <name evidence="1" type="ORF">EV211_13711</name>
</gene>
<dbReference type="InterPro" id="IPR050238">
    <property type="entry name" value="DNA_Rep/Repair_Clamp_Loader"/>
</dbReference>
<dbReference type="GO" id="GO:0006261">
    <property type="term" value="P:DNA-templated DNA replication"/>
    <property type="evidence" value="ECO:0007669"/>
    <property type="project" value="TreeGrafter"/>
</dbReference>
<dbReference type="OrthoDB" id="9810148at2"/>
<protein>
    <submittedName>
        <fullName evidence="1">DNA polymerase III delta subunit-like protein</fullName>
    </submittedName>
</protein>
<comment type="caution">
    <text evidence="1">The sequence shown here is derived from an EMBL/GenBank/DDBJ whole genome shotgun (WGS) entry which is preliminary data.</text>
</comment>
<proteinExistence type="predicted"/>
<evidence type="ECO:0000313" key="2">
    <source>
        <dbReference type="Proteomes" id="UP000295500"/>
    </source>
</evidence>
<dbReference type="SUPFAM" id="SSF52540">
    <property type="entry name" value="P-loop containing nucleoside triphosphate hydrolases"/>
    <property type="match status" value="1"/>
</dbReference>
<dbReference type="PANTHER" id="PTHR11669:SF8">
    <property type="entry name" value="DNA POLYMERASE III SUBUNIT DELTA"/>
    <property type="match status" value="1"/>
</dbReference>
<sequence>MALSEYSKYGNAAAELASAVKENRVAHAYLIEGDNNVNKMGFAKEFAKALLCREKPGEGCDHCATCRKIDDDNYEDIYMIEPVWNDKKTKCSIKTAAVKELLSDLKARPTGGDRNIAIINGGENMVIEAQNKFLKTLEEPNPGTVIMILSENRDNLLPTINSRCITYRLIDFEGSDKNEMVAFAGEIAEMIGNRDFFYDIVKKLDSKIGDSREAEAFLDGLENVFGDMLINGSDTFGRERISNGVSYIEDSRRELRGNVIYKYSIRNLILKLEEI</sequence>
<dbReference type="Proteomes" id="UP000295500">
    <property type="component" value="Unassembled WGS sequence"/>
</dbReference>
<evidence type="ECO:0000313" key="1">
    <source>
        <dbReference type="EMBL" id="TDP50376.1"/>
    </source>
</evidence>
<reference evidence="1 2" key="1">
    <citation type="submission" date="2019-03" db="EMBL/GenBank/DDBJ databases">
        <title>Genomic Encyclopedia of Type Strains, Phase IV (KMG-IV): sequencing the most valuable type-strain genomes for metagenomic binning, comparative biology and taxonomic classification.</title>
        <authorList>
            <person name="Goeker M."/>
        </authorList>
    </citation>
    <scope>NUCLEOTIDE SEQUENCE [LARGE SCALE GENOMIC DNA]</scope>
    <source>
        <strain evidence="1 2">DSM 28287</strain>
    </source>
</reference>
<accession>A0A4R6PXD1</accession>
<dbReference type="Gene3D" id="3.40.50.300">
    <property type="entry name" value="P-loop containing nucleotide triphosphate hydrolases"/>
    <property type="match status" value="1"/>
</dbReference>
<keyword evidence="2" id="KW-1185">Reference proteome</keyword>
<dbReference type="InterPro" id="IPR027417">
    <property type="entry name" value="P-loop_NTPase"/>
</dbReference>
<name>A0A4R6PXD1_9FIRM</name>
<organism evidence="1 2">
    <name type="scientific">Aminicella lysinilytica</name>
    <dbReference type="NCBI Taxonomy" id="433323"/>
    <lineage>
        <taxon>Bacteria</taxon>
        <taxon>Bacillati</taxon>
        <taxon>Bacillota</taxon>
        <taxon>Clostridia</taxon>
        <taxon>Peptostreptococcales</taxon>
        <taxon>Anaerovoracaceae</taxon>
        <taxon>Aminicella</taxon>
    </lineage>
</organism>
<dbReference type="PANTHER" id="PTHR11669">
    <property type="entry name" value="REPLICATION FACTOR C / DNA POLYMERASE III GAMMA-TAU SUBUNIT"/>
    <property type="match status" value="1"/>
</dbReference>
<dbReference type="EMBL" id="SNXO01000037">
    <property type="protein sequence ID" value="TDP50376.1"/>
    <property type="molecule type" value="Genomic_DNA"/>
</dbReference>
<dbReference type="Pfam" id="PF13177">
    <property type="entry name" value="DNA_pol3_delta2"/>
    <property type="match status" value="1"/>
</dbReference>
<dbReference type="RefSeq" id="WP_133529078.1">
    <property type="nucleotide sequence ID" value="NZ_SNXO01000037.1"/>
</dbReference>
<dbReference type="AlphaFoldDB" id="A0A4R6PXD1"/>